<organism evidence="3 4">
    <name type="scientific">Microbacterium saccharophilum</name>
    <dbReference type="NCBI Taxonomy" id="1213358"/>
    <lineage>
        <taxon>Bacteria</taxon>
        <taxon>Bacillati</taxon>
        <taxon>Actinomycetota</taxon>
        <taxon>Actinomycetes</taxon>
        <taxon>Micrococcales</taxon>
        <taxon>Microbacteriaceae</taxon>
        <taxon>Microbacterium</taxon>
    </lineage>
</organism>
<feature type="domain" description="Htaa" evidence="2">
    <location>
        <begin position="151"/>
        <end position="303"/>
    </location>
</feature>
<feature type="transmembrane region" description="Helical" evidence="1">
    <location>
        <begin position="343"/>
        <end position="363"/>
    </location>
</feature>
<proteinExistence type="predicted"/>
<evidence type="ECO:0000313" key="4">
    <source>
        <dbReference type="Proteomes" id="UP000321949"/>
    </source>
</evidence>
<dbReference type="Proteomes" id="UP000321949">
    <property type="component" value="Unassembled WGS sequence"/>
</dbReference>
<keyword evidence="1" id="KW-1133">Transmembrane helix</keyword>
<comment type="caution">
    <text evidence="3">The sequence shown here is derived from an EMBL/GenBank/DDBJ whole genome shotgun (WGS) entry which is preliminary data.</text>
</comment>
<evidence type="ECO:0000259" key="2">
    <source>
        <dbReference type="Pfam" id="PF04213"/>
    </source>
</evidence>
<accession>A0A5C8I9U9</accession>
<evidence type="ECO:0000256" key="1">
    <source>
        <dbReference type="SAM" id="Phobius"/>
    </source>
</evidence>
<keyword evidence="4" id="KW-1185">Reference proteome</keyword>
<sequence>MLSGYATSLNPVTFTIGAPASAPGGSTGTIATASAAKPAALPATPPATTGIDVDDETLDALQAGGQVTIRVPGFRPNETGIAIVVYSTPILLGTVTADADGVATWAGSLPATLEAGTHTLTFQGSIDRGIVFTLDRAVQATTLGASLAEGASLNWGFEESFRTYLEGIAGGGWQLTDVAYEYPDFVWTSGSGTLDLDARTGLVSYGGGIEFTGHEGVLDTLLSDVRLELAGDVGYLVVDVSGATQSGVEASEKDVRFAEFPLGELTVEEGVLALSGVPATLTEAGAAAFGTYGAGEELDPITARIPVPADCTVAAVPATDDGGAAAAAAAPAQADADESAAPVWPWTLGGLVLLVAVVAVVVARRRRAAGAEPDGTV</sequence>
<dbReference type="AlphaFoldDB" id="A0A5C8I9U9"/>
<evidence type="ECO:0000313" key="3">
    <source>
        <dbReference type="EMBL" id="TXK15183.1"/>
    </source>
</evidence>
<dbReference type="RefSeq" id="WP_147049944.1">
    <property type="nucleotide sequence ID" value="NZ_JAKNUV010000001.1"/>
</dbReference>
<keyword evidence="1" id="KW-0812">Transmembrane</keyword>
<reference evidence="3 4" key="1">
    <citation type="submission" date="2019-08" db="EMBL/GenBank/DDBJ databases">
        <authorList>
            <person name="Dong K."/>
        </authorList>
    </citation>
    <scope>NUCLEOTIDE SEQUENCE [LARGE SCALE GENOMIC DNA]</scope>
    <source>
        <strain evidence="3 4">K-1</strain>
    </source>
</reference>
<dbReference type="OrthoDB" id="7210788at2"/>
<dbReference type="InterPro" id="IPR007331">
    <property type="entry name" value="Htaa"/>
</dbReference>
<dbReference type="Pfam" id="PF04213">
    <property type="entry name" value="HtaA"/>
    <property type="match status" value="1"/>
</dbReference>
<protein>
    <recommendedName>
        <fullName evidence="2">Htaa domain-containing protein</fullName>
    </recommendedName>
</protein>
<gene>
    <name evidence="3" type="ORF">FVP74_01860</name>
</gene>
<name>A0A5C8I9U9_9MICO</name>
<keyword evidence="1" id="KW-0472">Membrane</keyword>
<dbReference type="EMBL" id="VRSX01000001">
    <property type="protein sequence ID" value="TXK15183.1"/>
    <property type="molecule type" value="Genomic_DNA"/>
</dbReference>